<dbReference type="Proteomes" id="UP000053586">
    <property type="component" value="Unassembled WGS sequence"/>
</dbReference>
<dbReference type="AlphaFoldDB" id="H5TE58"/>
<comment type="caution">
    <text evidence="1">The sequence shown here is derived from an EMBL/GenBank/DDBJ whole genome shotgun (WGS) entry which is preliminary data.</text>
</comment>
<name>H5TE58_9ALTE</name>
<proteinExistence type="predicted"/>
<organism evidence="1 2">
    <name type="scientific">Glaciecola punicea ACAM 611</name>
    <dbReference type="NCBI Taxonomy" id="1121923"/>
    <lineage>
        <taxon>Bacteria</taxon>
        <taxon>Pseudomonadati</taxon>
        <taxon>Pseudomonadota</taxon>
        <taxon>Gammaproteobacteria</taxon>
        <taxon>Alteromonadales</taxon>
        <taxon>Alteromonadaceae</taxon>
        <taxon>Glaciecola</taxon>
    </lineage>
</organism>
<reference evidence="1 2" key="2">
    <citation type="journal article" date="2017" name="Antonie Van Leeuwenhoek">
        <title>Rhizobium rhizosphaerae sp. nov., a novel species isolated from rice rhizosphere.</title>
        <authorList>
            <person name="Zhao J.J."/>
            <person name="Zhang J."/>
            <person name="Zhang R.J."/>
            <person name="Zhang C.W."/>
            <person name="Yin H.Q."/>
            <person name="Zhang X.X."/>
        </authorList>
    </citation>
    <scope>NUCLEOTIDE SEQUENCE [LARGE SCALE GENOMIC DNA]</scope>
    <source>
        <strain evidence="1 2">ACAM 611</strain>
    </source>
</reference>
<keyword evidence="2" id="KW-1185">Reference proteome</keyword>
<evidence type="ECO:0000313" key="1">
    <source>
        <dbReference type="EMBL" id="GAB56585.1"/>
    </source>
</evidence>
<dbReference type="EMBL" id="BAET01000030">
    <property type="protein sequence ID" value="GAB56585.1"/>
    <property type="molecule type" value="Genomic_DNA"/>
</dbReference>
<reference evidence="1 2" key="1">
    <citation type="journal article" date="2012" name="J. Bacteriol.">
        <title>Genome sequence of proteorhodopsin-containing sea ice bacterium Glaciecola punicea ACAM 611T.</title>
        <authorList>
            <person name="Qin Q.-L."/>
            <person name="Xie B.-B."/>
            <person name="Shu Y.-L."/>
            <person name="Rong J.-C."/>
            <person name="Zhao D.-L."/>
            <person name="Zhang X.-Y."/>
            <person name="Chen X.-L."/>
            <person name="Zhou B.-C."/>
            <person name="Zhanga Y.-Z."/>
        </authorList>
    </citation>
    <scope>NUCLEOTIDE SEQUENCE [LARGE SCALE GENOMIC DNA]</scope>
    <source>
        <strain evidence="1 2">ACAM 611</strain>
    </source>
</reference>
<protein>
    <submittedName>
        <fullName evidence="1">Uncharacterized protein</fullName>
    </submittedName>
</protein>
<evidence type="ECO:0000313" key="2">
    <source>
        <dbReference type="Proteomes" id="UP000053586"/>
    </source>
</evidence>
<sequence length="45" mass="5583">MQSRLFNYWFNIQYYVGTGKPFFLSLKRNNPDATFWRKQYTIDVK</sequence>
<gene>
    <name evidence="1" type="ORF">GPUN_2470</name>
</gene>
<accession>H5TE58</accession>